<dbReference type="RefSeq" id="WP_039810940.1">
    <property type="nucleotide sequence ID" value="NZ_UGRY01000002.1"/>
</dbReference>
<reference evidence="2 3" key="1">
    <citation type="submission" date="2018-06" db="EMBL/GenBank/DDBJ databases">
        <authorList>
            <consortium name="Pathogen Informatics"/>
            <person name="Doyle S."/>
        </authorList>
    </citation>
    <scope>NUCLEOTIDE SEQUENCE [LARGE SCALE GENOMIC DNA]</scope>
    <source>
        <strain evidence="2 3">NCTC1934</strain>
    </source>
</reference>
<protein>
    <submittedName>
        <fullName evidence="2">Linear gramicidin synthase subunit D</fullName>
    </submittedName>
</protein>
<dbReference type="PANTHER" id="PTHR45527">
    <property type="entry name" value="NONRIBOSOMAL PEPTIDE SYNTHETASE"/>
    <property type="match status" value="1"/>
</dbReference>
<dbReference type="AlphaFoldDB" id="A0A378YLU8"/>
<organism evidence="2 3">
    <name type="scientific">Nocardia otitidiscaviarum</name>
    <dbReference type="NCBI Taxonomy" id="1823"/>
    <lineage>
        <taxon>Bacteria</taxon>
        <taxon>Bacillati</taxon>
        <taxon>Actinomycetota</taxon>
        <taxon>Actinomycetes</taxon>
        <taxon>Mycobacteriales</taxon>
        <taxon>Nocardiaceae</taxon>
        <taxon>Nocardia</taxon>
    </lineage>
</organism>
<dbReference type="GO" id="GO:0031177">
    <property type="term" value="F:phosphopantetheine binding"/>
    <property type="evidence" value="ECO:0007669"/>
    <property type="project" value="TreeGrafter"/>
</dbReference>
<proteinExistence type="predicted"/>
<sequence length="482" mass="51543">MTTLTDARLELLRRRLTAAGVAADRSPAPAATPAPDLPDGALRTAERRMWKIYELDPTSVSHNIGLILDFERGYTLDGVIASFEAMVGNAAVLSSVVATEDGVPRRVPAEVEGRWVAPGAVWEWGTIPERCATERRRAEMTSVAEVLTRAPFDLTVEPPLRARIYGGDERVTLVLVVHHLAVDDTSWPLLLGTLTTGVWPAQADRPNRSNAPVTADEVDRAVRHARSTWAAEGIRFPLSGELPAVSAAESWLSPMDESAGVRFERPVERSAVAALEGVAREVGSTSNALLIAICAVTVYALTDAADHVLLVPADNRRHGESPDTVGYSGNIVPMRFAFDPHATVRAALRDAVAVVYRSMEFTGVDYGIVLTALRAAGGRFPVAEIMASVRNAPLRGIPIPDGARVDCTSVFHGIGNYPLTLAFELGADDDVHLEVDHQPEVVDTARAHRAAAIATALVTRIPAALDRPLAELVGAVSESEAG</sequence>
<dbReference type="InterPro" id="IPR001242">
    <property type="entry name" value="Condensation_dom"/>
</dbReference>
<dbReference type="GO" id="GO:0005737">
    <property type="term" value="C:cytoplasm"/>
    <property type="evidence" value="ECO:0007669"/>
    <property type="project" value="TreeGrafter"/>
</dbReference>
<accession>A0A378YLU8</accession>
<evidence type="ECO:0000259" key="1">
    <source>
        <dbReference type="Pfam" id="PF00668"/>
    </source>
</evidence>
<dbReference type="GO" id="GO:0043041">
    <property type="term" value="P:amino acid activation for nonribosomal peptide biosynthetic process"/>
    <property type="evidence" value="ECO:0007669"/>
    <property type="project" value="TreeGrafter"/>
</dbReference>
<dbReference type="InterPro" id="IPR023213">
    <property type="entry name" value="CAT-like_dom_sf"/>
</dbReference>
<dbReference type="Proteomes" id="UP000255467">
    <property type="component" value="Unassembled WGS sequence"/>
</dbReference>
<name>A0A378YLU8_9NOCA</name>
<gene>
    <name evidence="2" type="primary">lgrD_4</name>
    <name evidence="2" type="ORF">NCTC1934_03176</name>
</gene>
<dbReference type="Gene3D" id="3.30.559.10">
    <property type="entry name" value="Chloramphenicol acetyltransferase-like domain"/>
    <property type="match status" value="1"/>
</dbReference>
<dbReference type="PANTHER" id="PTHR45527:SF1">
    <property type="entry name" value="FATTY ACID SYNTHASE"/>
    <property type="match status" value="1"/>
</dbReference>
<dbReference type="Gene3D" id="3.30.559.30">
    <property type="entry name" value="Nonribosomal peptide synthetase, condensation domain"/>
    <property type="match status" value="1"/>
</dbReference>
<dbReference type="OrthoDB" id="4502744at2"/>
<feature type="domain" description="Condensation" evidence="1">
    <location>
        <begin position="44"/>
        <end position="449"/>
    </location>
</feature>
<dbReference type="GO" id="GO:0003824">
    <property type="term" value="F:catalytic activity"/>
    <property type="evidence" value="ECO:0007669"/>
    <property type="project" value="InterPro"/>
</dbReference>
<evidence type="ECO:0000313" key="3">
    <source>
        <dbReference type="Proteomes" id="UP000255467"/>
    </source>
</evidence>
<dbReference type="GO" id="GO:0044550">
    <property type="term" value="P:secondary metabolite biosynthetic process"/>
    <property type="evidence" value="ECO:0007669"/>
    <property type="project" value="TreeGrafter"/>
</dbReference>
<dbReference type="Pfam" id="PF00668">
    <property type="entry name" value="Condensation"/>
    <property type="match status" value="1"/>
</dbReference>
<dbReference type="EMBL" id="UGRY01000002">
    <property type="protein sequence ID" value="SUA77778.1"/>
    <property type="molecule type" value="Genomic_DNA"/>
</dbReference>
<dbReference type="SUPFAM" id="SSF52777">
    <property type="entry name" value="CoA-dependent acyltransferases"/>
    <property type="match status" value="2"/>
</dbReference>
<evidence type="ECO:0000313" key="2">
    <source>
        <dbReference type="EMBL" id="SUA77778.1"/>
    </source>
</evidence>
<dbReference type="STRING" id="1406858.GCA_000710895_04983"/>
<keyword evidence="3" id="KW-1185">Reference proteome</keyword>
<dbReference type="GO" id="GO:0008610">
    <property type="term" value="P:lipid biosynthetic process"/>
    <property type="evidence" value="ECO:0007669"/>
    <property type="project" value="UniProtKB-ARBA"/>
</dbReference>